<dbReference type="InterPro" id="IPR058240">
    <property type="entry name" value="rSAM_sf"/>
</dbReference>
<keyword evidence="2 7" id="KW-0949">S-adenosyl-L-methionine</keyword>
<feature type="binding site" evidence="8">
    <location>
        <position position="131"/>
    </location>
    <ligand>
        <name>(3R)-3-methyl-D-ornithine</name>
        <dbReference type="ChEBI" id="CHEBI:64642"/>
    </ligand>
</feature>
<dbReference type="SMART" id="SM00729">
    <property type="entry name" value="Elp3"/>
    <property type="match status" value="1"/>
</dbReference>
<dbReference type="PIRSF" id="PIRSF004762">
    <property type="entry name" value="CHP00423"/>
    <property type="match status" value="1"/>
</dbReference>
<comment type="cofactor">
    <cofactor evidence="6">
        <name>[2Fe-2S] cluster</name>
        <dbReference type="ChEBI" id="CHEBI:190135"/>
    </cofactor>
</comment>
<dbReference type="Pfam" id="PF04055">
    <property type="entry name" value="Radical_SAM"/>
    <property type="match status" value="1"/>
</dbReference>
<dbReference type="NCBIfam" id="TIGR03956">
    <property type="entry name" value="rSAM_HydE"/>
    <property type="match status" value="1"/>
</dbReference>
<sequence length="338" mass="38349">MQPINFNDQLQVLDNLELILSNDCYNQNLFKTADEIRQKYHGDGVHLRGLIEFSNYCNRSCYYCGLRKENKNPERYRLSQKEIISAALTAEELGYGTVVLQSGEDNHFTLEIIAEIVKEIKEKTDLAITLSLGERTKEEYQEWRQAGADRYLLRFETSDPQLYEKLHPVGNFQNRIDNLYWLKESGYQLGSGSLIGLPDQSVQNLADDLRLYKKLDLDMVGLGPFLMNPNTPLAGEDNGSFELTLKMLALTRIILPKAHLPATTALGTVDSKGREKALQKGANVMMPNVTPREYRANYQLYPDKICTDENPVDCSHCIPARLKTIDRFPATGPGHSLK</sequence>
<dbReference type="GO" id="GO:0042364">
    <property type="term" value="P:water-soluble vitamin biosynthetic process"/>
    <property type="evidence" value="ECO:0007669"/>
    <property type="project" value="UniProtKB-ARBA"/>
</dbReference>
<feature type="binding site" evidence="7">
    <location>
        <position position="64"/>
    </location>
    <ligand>
        <name>[4Fe-4S] cluster</name>
        <dbReference type="ChEBI" id="CHEBI:49883"/>
        <note>4Fe-4S-S-AdoMet</note>
    </ligand>
</feature>
<evidence type="ECO:0000313" key="10">
    <source>
        <dbReference type="EMBL" id="MBF8435848.1"/>
    </source>
</evidence>
<keyword evidence="11" id="KW-1185">Reference proteome</keyword>
<feature type="binding site" evidence="7">
    <location>
        <position position="61"/>
    </location>
    <ligand>
        <name>[4Fe-4S] cluster</name>
        <dbReference type="ChEBI" id="CHEBI:49883"/>
        <note>4Fe-4S-S-AdoMet</note>
    </ligand>
</feature>
<evidence type="ECO:0000256" key="4">
    <source>
        <dbReference type="ARBA" id="ARBA00023004"/>
    </source>
</evidence>
<organism evidence="10 11">
    <name type="scientific">Halonatronomonas betaini</name>
    <dbReference type="NCBI Taxonomy" id="2778430"/>
    <lineage>
        <taxon>Bacteria</taxon>
        <taxon>Bacillati</taxon>
        <taxon>Bacillota</taxon>
        <taxon>Clostridia</taxon>
        <taxon>Halanaerobiales</taxon>
        <taxon>Halarsenatibacteraceae</taxon>
        <taxon>Halonatronomonas</taxon>
    </lineage>
</organism>
<dbReference type="SFLD" id="SFLDF00348">
    <property type="entry name" value="FeFe_hydrogenase_maturase_(Hyd"/>
    <property type="match status" value="1"/>
</dbReference>
<keyword evidence="4 7" id="KW-0408">Iron</keyword>
<keyword evidence="5 7" id="KW-0411">Iron-sulfur</keyword>
<accession>A0A931AW21</accession>
<dbReference type="RefSeq" id="WP_270452531.1">
    <property type="nucleotide sequence ID" value="NZ_JADPIE010000001.1"/>
</dbReference>
<dbReference type="InterPro" id="IPR034422">
    <property type="entry name" value="HydE/PylB-like"/>
</dbReference>
<evidence type="ECO:0000256" key="8">
    <source>
        <dbReference type="PIRSR" id="PIRSR004762-2"/>
    </source>
</evidence>
<evidence type="ECO:0000256" key="6">
    <source>
        <dbReference type="ARBA" id="ARBA00034078"/>
    </source>
</evidence>
<feature type="binding site" evidence="8">
    <location>
        <position position="226"/>
    </location>
    <ligand>
        <name>S-adenosyl-L-methionine</name>
        <dbReference type="ChEBI" id="CHEBI:59789"/>
    </ligand>
</feature>
<evidence type="ECO:0000256" key="7">
    <source>
        <dbReference type="PIRSR" id="PIRSR004762-1"/>
    </source>
</evidence>
<dbReference type="Gene3D" id="3.20.20.70">
    <property type="entry name" value="Aldolase class I"/>
    <property type="match status" value="1"/>
</dbReference>
<evidence type="ECO:0000256" key="3">
    <source>
        <dbReference type="ARBA" id="ARBA00022723"/>
    </source>
</evidence>
<dbReference type="SFLD" id="SFLDS00029">
    <property type="entry name" value="Radical_SAM"/>
    <property type="match status" value="1"/>
</dbReference>
<dbReference type="InterPro" id="IPR013785">
    <property type="entry name" value="Aldolase_TIM"/>
</dbReference>
<dbReference type="AlphaFoldDB" id="A0A931AW21"/>
<dbReference type="PANTHER" id="PTHR43726">
    <property type="entry name" value="3-METHYLORNITHINE SYNTHASE"/>
    <property type="match status" value="1"/>
</dbReference>
<reference evidence="10" key="1">
    <citation type="submission" date="2020-11" db="EMBL/GenBank/DDBJ databases">
        <title>Halonatronomonas betainensis gen. nov., sp. nov. a novel haloalkaliphilic representative of the family Halanaerobiacae capable of betaine degradation.</title>
        <authorList>
            <person name="Boltyanskaya Y."/>
            <person name="Kevbrin V."/>
            <person name="Detkova E."/>
            <person name="Grouzdev D.S."/>
            <person name="Koziaeva V."/>
            <person name="Zhilina T."/>
        </authorList>
    </citation>
    <scope>NUCLEOTIDE SEQUENCE</scope>
    <source>
        <strain evidence="10">Z-7014</strain>
    </source>
</reference>
<dbReference type="InterPro" id="IPR024021">
    <property type="entry name" value="FeFe-hyd_HydE_rSAM"/>
</dbReference>
<keyword evidence="1 7" id="KW-0004">4Fe-4S</keyword>
<proteinExistence type="predicted"/>
<protein>
    <submittedName>
        <fullName evidence="10">[FeFe] hydrogenase H-cluster radical SAM maturase HydE</fullName>
    </submittedName>
</protein>
<comment type="caution">
    <text evidence="10">The sequence shown here is derived from an EMBL/GenBank/DDBJ whole genome shotgun (WGS) entry which is preliminary data.</text>
</comment>
<dbReference type="CDD" id="cd01335">
    <property type="entry name" value="Radical_SAM"/>
    <property type="match status" value="1"/>
</dbReference>
<feature type="binding site" evidence="8">
    <location>
        <position position="156"/>
    </location>
    <ligand>
        <name>S-adenosyl-L-methionine</name>
        <dbReference type="ChEBI" id="CHEBI:59789"/>
    </ligand>
</feature>
<feature type="domain" description="Radical SAM core" evidence="9">
    <location>
        <begin position="43"/>
        <end position="263"/>
    </location>
</feature>
<comment type="cofactor">
    <cofactor evidence="7">
        <name>[4Fe-4S] cluster</name>
        <dbReference type="ChEBI" id="CHEBI:49883"/>
    </cofactor>
    <text evidence="7">Binds 1 [4Fe-4S] cluster. The cluster is coordinated with 3 cysteines and an exchangeable S-adenosyl-L-methionine.</text>
</comment>
<evidence type="ECO:0000256" key="2">
    <source>
        <dbReference type="ARBA" id="ARBA00022691"/>
    </source>
</evidence>
<dbReference type="SMART" id="SM00876">
    <property type="entry name" value="BATS"/>
    <property type="match status" value="1"/>
</dbReference>
<dbReference type="InterPro" id="IPR010722">
    <property type="entry name" value="BATS_dom"/>
</dbReference>
<evidence type="ECO:0000256" key="1">
    <source>
        <dbReference type="ARBA" id="ARBA00022485"/>
    </source>
</evidence>
<dbReference type="GO" id="GO:0016740">
    <property type="term" value="F:transferase activity"/>
    <property type="evidence" value="ECO:0007669"/>
    <property type="project" value="TreeGrafter"/>
</dbReference>
<dbReference type="SFLD" id="SFLDG01280">
    <property type="entry name" value="HydE/PylB-like"/>
    <property type="match status" value="1"/>
</dbReference>
<keyword evidence="3" id="KW-0479">Metal-binding</keyword>
<gene>
    <name evidence="10" type="primary">hydE</name>
    <name evidence="10" type="ORF">I0Q91_02040</name>
</gene>
<dbReference type="GO" id="GO:0046872">
    <property type="term" value="F:metal ion binding"/>
    <property type="evidence" value="ECO:0007669"/>
    <property type="project" value="UniProtKB-KW"/>
</dbReference>
<evidence type="ECO:0000256" key="5">
    <source>
        <dbReference type="ARBA" id="ARBA00023014"/>
    </source>
</evidence>
<dbReference type="SUPFAM" id="SSF102114">
    <property type="entry name" value="Radical SAM enzymes"/>
    <property type="match status" value="1"/>
</dbReference>
<dbReference type="PANTHER" id="PTHR43726:SF1">
    <property type="entry name" value="BIOTIN SYNTHASE"/>
    <property type="match status" value="1"/>
</dbReference>
<dbReference type="GO" id="GO:0044272">
    <property type="term" value="P:sulfur compound biosynthetic process"/>
    <property type="evidence" value="ECO:0007669"/>
    <property type="project" value="UniProtKB-ARBA"/>
</dbReference>
<dbReference type="PROSITE" id="PS51918">
    <property type="entry name" value="RADICAL_SAM"/>
    <property type="match status" value="1"/>
</dbReference>
<dbReference type="EMBL" id="JADPIE010000001">
    <property type="protein sequence ID" value="MBF8435848.1"/>
    <property type="molecule type" value="Genomic_DNA"/>
</dbReference>
<dbReference type="GO" id="GO:0051539">
    <property type="term" value="F:4 iron, 4 sulfur cluster binding"/>
    <property type="evidence" value="ECO:0007669"/>
    <property type="project" value="UniProtKB-KW"/>
</dbReference>
<dbReference type="Proteomes" id="UP000621436">
    <property type="component" value="Unassembled WGS sequence"/>
</dbReference>
<feature type="binding site" evidence="8">
    <location>
        <position position="175"/>
    </location>
    <ligand>
        <name>S-adenosyl-L-methionine</name>
        <dbReference type="ChEBI" id="CHEBI:59789"/>
    </ligand>
</feature>
<feature type="binding site" evidence="7">
    <location>
        <position position="57"/>
    </location>
    <ligand>
        <name>[4Fe-4S] cluster</name>
        <dbReference type="ChEBI" id="CHEBI:49883"/>
        <note>4Fe-4S-S-AdoMet</note>
    </ligand>
</feature>
<dbReference type="SFLD" id="SFLDG01060">
    <property type="entry name" value="BATS_domain_containing"/>
    <property type="match status" value="1"/>
</dbReference>
<evidence type="ECO:0000259" key="9">
    <source>
        <dbReference type="PROSITE" id="PS51918"/>
    </source>
</evidence>
<dbReference type="InterPro" id="IPR006638">
    <property type="entry name" value="Elp3/MiaA/NifB-like_rSAM"/>
</dbReference>
<evidence type="ECO:0000313" key="11">
    <source>
        <dbReference type="Proteomes" id="UP000621436"/>
    </source>
</evidence>
<name>A0A931AW21_9FIRM</name>
<dbReference type="InterPro" id="IPR007197">
    <property type="entry name" value="rSAM"/>
</dbReference>